<dbReference type="EMBL" id="JAUKTV010000004">
    <property type="protein sequence ID" value="KAK0739013.1"/>
    <property type="molecule type" value="Genomic_DNA"/>
</dbReference>
<organism evidence="1 2">
    <name type="scientific">Apiosordaria backusii</name>
    <dbReference type="NCBI Taxonomy" id="314023"/>
    <lineage>
        <taxon>Eukaryota</taxon>
        <taxon>Fungi</taxon>
        <taxon>Dikarya</taxon>
        <taxon>Ascomycota</taxon>
        <taxon>Pezizomycotina</taxon>
        <taxon>Sordariomycetes</taxon>
        <taxon>Sordariomycetidae</taxon>
        <taxon>Sordariales</taxon>
        <taxon>Lasiosphaeriaceae</taxon>
        <taxon>Apiosordaria</taxon>
    </lineage>
</organism>
<proteinExistence type="predicted"/>
<accession>A0AA40BRC6</accession>
<name>A0AA40BRC6_9PEZI</name>
<gene>
    <name evidence="1" type="ORF">B0T21DRAFT_346381</name>
</gene>
<sequence length="192" mass="20206">MLKAGLRCEVIDCSDPDVFTFLQELTSGFVMLAFSKVGCVIAKTSLDAGRYAAGDFLLHPPIVRTSSAANSHHVNPVHAAALHHSFLRPEVRPPSLLACSSVRRTGGLLLTATHGFNLGLLSVSKSGLVVGTAAEEHDDEKEDVKRVGMEPPGSGLSGLGAITGMRAECSLVMDLFCSVFGVENLIPCAKSC</sequence>
<evidence type="ECO:0000313" key="2">
    <source>
        <dbReference type="Proteomes" id="UP001172159"/>
    </source>
</evidence>
<evidence type="ECO:0000313" key="1">
    <source>
        <dbReference type="EMBL" id="KAK0739013.1"/>
    </source>
</evidence>
<dbReference type="Proteomes" id="UP001172159">
    <property type="component" value="Unassembled WGS sequence"/>
</dbReference>
<reference evidence="1" key="1">
    <citation type="submission" date="2023-06" db="EMBL/GenBank/DDBJ databases">
        <title>Genome-scale phylogeny and comparative genomics of the fungal order Sordariales.</title>
        <authorList>
            <consortium name="Lawrence Berkeley National Laboratory"/>
            <person name="Hensen N."/>
            <person name="Bonometti L."/>
            <person name="Westerberg I."/>
            <person name="Brannstrom I.O."/>
            <person name="Guillou S."/>
            <person name="Cros-Aarteil S."/>
            <person name="Calhoun S."/>
            <person name="Haridas S."/>
            <person name="Kuo A."/>
            <person name="Mondo S."/>
            <person name="Pangilinan J."/>
            <person name="Riley R."/>
            <person name="Labutti K."/>
            <person name="Andreopoulos B."/>
            <person name="Lipzen A."/>
            <person name="Chen C."/>
            <person name="Yanf M."/>
            <person name="Daum C."/>
            <person name="Ng V."/>
            <person name="Clum A."/>
            <person name="Steindorff A."/>
            <person name="Ohm R."/>
            <person name="Martin F."/>
            <person name="Silar P."/>
            <person name="Natvig D."/>
            <person name="Lalanne C."/>
            <person name="Gautier V."/>
            <person name="Ament-Velasquez S.L."/>
            <person name="Kruys A."/>
            <person name="Hutchinson M.I."/>
            <person name="Powell A.J."/>
            <person name="Barry K."/>
            <person name="Miller A.N."/>
            <person name="Grigoriev I.V."/>
            <person name="Debuchy R."/>
            <person name="Gladieux P."/>
            <person name="Thoren M.H."/>
            <person name="Johannesson H."/>
        </authorList>
    </citation>
    <scope>NUCLEOTIDE SEQUENCE</scope>
    <source>
        <strain evidence="1">CBS 540.89</strain>
    </source>
</reference>
<protein>
    <submittedName>
        <fullName evidence="1">Uncharacterized protein</fullName>
    </submittedName>
</protein>
<dbReference type="AlphaFoldDB" id="A0AA40BRC6"/>
<comment type="caution">
    <text evidence="1">The sequence shown here is derived from an EMBL/GenBank/DDBJ whole genome shotgun (WGS) entry which is preliminary data.</text>
</comment>
<keyword evidence="2" id="KW-1185">Reference proteome</keyword>